<keyword evidence="2" id="KW-1185">Reference proteome</keyword>
<evidence type="ECO:0000313" key="1">
    <source>
        <dbReference type="EMBL" id="KDP41058.1"/>
    </source>
</evidence>
<reference evidence="1 2" key="1">
    <citation type="journal article" date="2014" name="PLoS ONE">
        <title>Global Analysis of Gene Expression Profiles in Physic Nut (Jatropha curcas L.) Seedlings Exposed to Salt Stress.</title>
        <authorList>
            <person name="Zhang L."/>
            <person name="Zhang C."/>
            <person name="Wu P."/>
            <person name="Chen Y."/>
            <person name="Li M."/>
            <person name="Jiang H."/>
            <person name="Wu G."/>
        </authorList>
    </citation>
    <scope>NUCLEOTIDE SEQUENCE [LARGE SCALE GENOMIC DNA]</scope>
    <source>
        <strain evidence="2">cv. GZQX0401</strain>
        <tissue evidence="1">Young leaves</tissue>
    </source>
</reference>
<name>A0A067L1D8_JATCU</name>
<dbReference type="EMBL" id="KK914323">
    <property type="protein sequence ID" value="KDP41058.1"/>
    <property type="molecule type" value="Genomic_DNA"/>
</dbReference>
<evidence type="ECO:0000313" key="2">
    <source>
        <dbReference type="Proteomes" id="UP000027138"/>
    </source>
</evidence>
<proteinExistence type="predicted"/>
<gene>
    <name evidence="1" type="ORF">JCGZ_03164</name>
</gene>
<dbReference type="AlphaFoldDB" id="A0A067L1D8"/>
<organism evidence="1 2">
    <name type="scientific">Jatropha curcas</name>
    <name type="common">Barbados nut</name>
    <dbReference type="NCBI Taxonomy" id="180498"/>
    <lineage>
        <taxon>Eukaryota</taxon>
        <taxon>Viridiplantae</taxon>
        <taxon>Streptophyta</taxon>
        <taxon>Embryophyta</taxon>
        <taxon>Tracheophyta</taxon>
        <taxon>Spermatophyta</taxon>
        <taxon>Magnoliopsida</taxon>
        <taxon>eudicotyledons</taxon>
        <taxon>Gunneridae</taxon>
        <taxon>Pentapetalae</taxon>
        <taxon>rosids</taxon>
        <taxon>fabids</taxon>
        <taxon>Malpighiales</taxon>
        <taxon>Euphorbiaceae</taxon>
        <taxon>Crotonoideae</taxon>
        <taxon>Jatropheae</taxon>
        <taxon>Jatropha</taxon>
    </lineage>
</organism>
<accession>A0A067L1D8</accession>
<protein>
    <recommendedName>
        <fullName evidence="3">Aminotransferase-like plant mobile domain-containing protein</fullName>
    </recommendedName>
</protein>
<sequence length="189" mass="20965">MDLALLPPLQDLDATRQFNWGATALSYLYHGMDLCIRGAHLKVGYKRAIELPIHVPPPTEFDPFAEAKELDRDQSATPVQQQQCGKCVRRGFEPRAPDTAVVVGIPEHEPGASFSFTLNCTGQLAQGMLEMHVVSPYQMSLPGCTHATRLKLAEARLSDEHILAIDMPPLADQCRRMQHGERAGHRARC</sequence>
<dbReference type="Proteomes" id="UP000027138">
    <property type="component" value="Unassembled WGS sequence"/>
</dbReference>
<evidence type="ECO:0008006" key="3">
    <source>
        <dbReference type="Google" id="ProtNLM"/>
    </source>
</evidence>